<evidence type="ECO:0000256" key="1">
    <source>
        <dbReference type="SAM" id="Phobius"/>
    </source>
</evidence>
<keyword evidence="1" id="KW-0472">Membrane</keyword>
<evidence type="ECO:0000313" key="2">
    <source>
        <dbReference type="EMBL" id="TAJ45354.1"/>
    </source>
</evidence>
<name>A0A483CSN2_9EURY</name>
<comment type="caution">
    <text evidence="2">The sequence shown here is derived from an EMBL/GenBank/DDBJ whole genome shotgun (WGS) entry which is preliminary data.</text>
</comment>
<evidence type="ECO:0000313" key="3">
    <source>
        <dbReference type="Proteomes" id="UP000292580"/>
    </source>
</evidence>
<keyword evidence="1" id="KW-0812">Transmembrane</keyword>
<feature type="transmembrane region" description="Helical" evidence="1">
    <location>
        <begin position="12"/>
        <end position="32"/>
    </location>
</feature>
<protein>
    <recommendedName>
        <fullName evidence="4">Glycerophosphoryl diester phosphodiesterase membrane domain-containing protein</fullName>
    </recommendedName>
</protein>
<dbReference type="EMBL" id="PGCL01000001">
    <property type="protein sequence ID" value="TAJ45354.1"/>
    <property type="molecule type" value="Genomic_DNA"/>
</dbReference>
<dbReference type="Pfam" id="PF19656">
    <property type="entry name" value="DUF6159"/>
    <property type="match status" value="1"/>
</dbReference>
<dbReference type="InterPro" id="IPR046157">
    <property type="entry name" value="DUF6159"/>
</dbReference>
<proteinExistence type="predicted"/>
<sequence>MIPFLSVSPASLYMAGTFGRSIALIKTSLSVLKQDRELLLFPVLSAIATIILVASFIVPIFVSGLLMQAASSWVLQVVLLAIFYFITFSVAIFFNTGIIACADIRLRGGDPTVRDGLSVAWANIGRILSWALVAATVGLVLRLAAERSGLLGKIAIAIVGGVWSLATLFVIPVMVFEQKGVADAIGESWRLFKGTWGENVIGNGGLGLLVLPGILLFVLAFASLVLGNIVLTAGLFVLAIIGTAVLGVVYGSLHGIFVTALYRYAKDGTVSPAFGDDLVRNAFVAKR</sequence>
<accession>A0A483CSN2</accession>
<organism evidence="2 3">
    <name type="scientific">Methanofollis fontis</name>
    <dbReference type="NCBI Taxonomy" id="2052832"/>
    <lineage>
        <taxon>Archaea</taxon>
        <taxon>Methanobacteriati</taxon>
        <taxon>Methanobacteriota</taxon>
        <taxon>Stenosarchaea group</taxon>
        <taxon>Methanomicrobia</taxon>
        <taxon>Methanomicrobiales</taxon>
        <taxon>Methanomicrobiaceae</taxon>
        <taxon>Methanofollis</taxon>
    </lineage>
</organism>
<keyword evidence="1" id="KW-1133">Transmembrane helix</keyword>
<reference evidence="2 3" key="1">
    <citation type="submission" date="2017-11" db="EMBL/GenBank/DDBJ databases">
        <title>Isolation and Characterization of Methanofollis Species from Methane Seep Offshore SW Taiwan.</title>
        <authorList>
            <person name="Teng N.-H."/>
            <person name="Lai M.-C."/>
            <person name="Chen S.-C."/>
        </authorList>
    </citation>
    <scope>NUCLEOTIDE SEQUENCE [LARGE SCALE GENOMIC DNA]</scope>
    <source>
        <strain evidence="2 3">FWC-SCC2</strain>
    </source>
</reference>
<feature type="transmembrane region" description="Helical" evidence="1">
    <location>
        <begin position="200"/>
        <end position="223"/>
    </location>
</feature>
<dbReference type="Proteomes" id="UP000292580">
    <property type="component" value="Unassembled WGS sequence"/>
</dbReference>
<feature type="transmembrane region" description="Helical" evidence="1">
    <location>
        <begin position="229"/>
        <end position="253"/>
    </location>
</feature>
<feature type="transmembrane region" description="Helical" evidence="1">
    <location>
        <begin position="73"/>
        <end position="106"/>
    </location>
</feature>
<gene>
    <name evidence="2" type="ORF">CUJ86_00995</name>
</gene>
<dbReference type="AlphaFoldDB" id="A0A483CSN2"/>
<feature type="transmembrane region" description="Helical" evidence="1">
    <location>
        <begin position="127"/>
        <end position="145"/>
    </location>
</feature>
<feature type="transmembrane region" description="Helical" evidence="1">
    <location>
        <begin position="151"/>
        <end position="176"/>
    </location>
</feature>
<evidence type="ECO:0008006" key="4">
    <source>
        <dbReference type="Google" id="ProtNLM"/>
    </source>
</evidence>
<keyword evidence="3" id="KW-1185">Reference proteome</keyword>
<feature type="transmembrane region" description="Helical" evidence="1">
    <location>
        <begin position="39"/>
        <end position="61"/>
    </location>
</feature>